<feature type="transmembrane region" description="Helical" evidence="7">
    <location>
        <begin position="127"/>
        <end position="145"/>
    </location>
</feature>
<feature type="transmembrane region" description="Helical" evidence="7">
    <location>
        <begin position="166"/>
        <end position="187"/>
    </location>
</feature>
<proteinExistence type="predicted"/>
<sequence length="506" mass="55426">MANKKIPPFSVAEKRDIILYVLGIMCYKFALESYTGTISSLALDRFPVGKRFFYKGFLDGFNQAAQCVGSIAVAPLMRRFRIKNILAVAIAMFAVISSLGMIIEGATGGKPPQDGRSAIAGKWDARIIIPIFVAAGFSHGTVELIRRVIPRDIVGGDVVKLKRMDAIVHIFYEVAGTSGAFFSAFIQLEMGKAYAPVVTPFLFAIAAVIWSRIRLNTAKQNALEGIDHKDVHTGLHAIGAAFASFGYAIYKGGQIIFSDRKFSWLLLGYSLPLFLHRYLENGLAQNYAKLILDQAAYGQIIVGGSNFGELIGAAFVLAFSTAVKTPLPWLRLDALTLSITWVLWKADPSEVGNLQMAWILAGIFVFISSGWAAGDCSLSAFIQSNLSRMNNTDPRVSPLGAVMAFLYVSYIITFAILNPVLGNWLDSLWNTQGEAGAREYFFWIGGVFYSLCGVVIMAATFIPRGSFALNPKLDDYDREEENDVDTANGEKHPNKNQEMIEEIVAG</sequence>
<feature type="transmembrane region" description="Helical" evidence="7">
    <location>
        <begin position="440"/>
        <end position="462"/>
    </location>
</feature>
<feature type="transmembrane region" description="Helical" evidence="7">
    <location>
        <begin position="300"/>
        <end position="323"/>
    </location>
</feature>
<protein>
    <recommendedName>
        <fullName evidence="10">Major facilitator superfamily (MFS) profile domain-containing protein</fullName>
    </recommendedName>
</protein>
<dbReference type="EMBL" id="KQ257465">
    <property type="protein sequence ID" value="KNC97187.1"/>
    <property type="molecule type" value="Genomic_DNA"/>
</dbReference>
<keyword evidence="9" id="KW-1185">Reference proteome</keyword>
<keyword evidence="3 7" id="KW-0812">Transmembrane</keyword>
<name>A0A0L0H7J1_SPIPD</name>
<dbReference type="GeneID" id="27690783"/>
<evidence type="ECO:0000313" key="9">
    <source>
        <dbReference type="Proteomes" id="UP000053201"/>
    </source>
</evidence>
<evidence type="ECO:0000256" key="5">
    <source>
        <dbReference type="ARBA" id="ARBA00023136"/>
    </source>
</evidence>
<reference evidence="8 9" key="1">
    <citation type="submission" date="2009-08" db="EMBL/GenBank/DDBJ databases">
        <title>The Genome Sequence of Spizellomyces punctatus strain DAOM BR117.</title>
        <authorList>
            <consortium name="The Broad Institute Genome Sequencing Platform"/>
            <person name="Russ C."/>
            <person name="Cuomo C."/>
            <person name="Shea T."/>
            <person name="Young S.K."/>
            <person name="Zeng Q."/>
            <person name="Koehrsen M."/>
            <person name="Haas B."/>
            <person name="Borodovsky M."/>
            <person name="Guigo R."/>
            <person name="Alvarado L."/>
            <person name="Berlin A."/>
            <person name="Bochicchio J."/>
            <person name="Borenstein D."/>
            <person name="Chapman S."/>
            <person name="Chen Z."/>
            <person name="Engels R."/>
            <person name="Freedman E."/>
            <person name="Gellesch M."/>
            <person name="Goldberg J."/>
            <person name="Griggs A."/>
            <person name="Gujja S."/>
            <person name="Heiman D."/>
            <person name="Hepburn T."/>
            <person name="Howarth C."/>
            <person name="Jen D."/>
            <person name="Larson L."/>
            <person name="Lewis B."/>
            <person name="Mehta T."/>
            <person name="Park D."/>
            <person name="Pearson M."/>
            <person name="Roberts A."/>
            <person name="Saif S."/>
            <person name="Shenoy N."/>
            <person name="Sisk P."/>
            <person name="Stolte C."/>
            <person name="Sykes S."/>
            <person name="Thomson T."/>
            <person name="Walk T."/>
            <person name="White J."/>
            <person name="Yandava C."/>
            <person name="Burger G."/>
            <person name="Gray M.W."/>
            <person name="Holland P.W.H."/>
            <person name="King N."/>
            <person name="Lang F.B.F."/>
            <person name="Roger A.J."/>
            <person name="Ruiz-Trillo I."/>
            <person name="Lander E."/>
            <person name="Nusbaum C."/>
        </authorList>
    </citation>
    <scope>NUCLEOTIDE SEQUENCE [LARGE SCALE GENOMIC DNA]</scope>
    <source>
        <strain evidence="8 9">DAOM BR117</strain>
    </source>
</reference>
<dbReference type="OMA" id="NSAWSQI"/>
<dbReference type="AlphaFoldDB" id="A0A0L0H7J1"/>
<dbReference type="RefSeq" id="XP_016605227.1">
    <property type="nucleotide sequence ID" value="XM_016755742.1"/>
</dbReference>
<evidence type="ECO:0000256" key="3">
    <source>
        <dbReference type="ARBA" id="ARBA00022692"/>
    </source>
</evidence>
<feature type="transmembrane region" description="Helical" evidence="7">
    <location>
        <begin position="356"/>
        <end position="378"/>
    </location>
</feature>
<feature type="region of interest" description="Disordered" evidence="6">
    <location>
        <begin position="478"/>
        <end position="498"/>
    </location>
</feature>
<feature type="transmembrane region" description="Helical" evidence="7">
    <location>
        <begin position="231"/>
        <end position="250"/>
    </location>
</feature>
<evidence type="ECO:0008006" key="10">
    <source>
        <dbReference type="Google" id="ProtNLM"/>
    </source>
</evidence>
<feature type="transmembrane region" description="Helical" evidence="7">
    <location>
        <begin position="85"/>
        <end position="107"/>
    </location>
</feature>
<dbReference type="eggNOG" id="ENOG502QQNT">
    <property type="taxonomic scope" value="Eukaryota"/>
</dbReference>
<feature type="transmembrane region" description="Helical" evidence="7">
    <location>
        <begin position="193"/>
        <end position="210"/>
    </location>
</feature>
<keyword evidence="2" id="KW-1003">Cell membrane</keyword>
<keyword evidence="5 7" id="KW-0472">Membrane</keyword>
<evidence type="ECO:0000256" key="2">
    <source>
        <dbReference type="ARBA" id="ARBA00022475"/>
    </source>
</evidence>
<evidence type="ECO:0000256" key="4">
    <source>
        <dbReference type="ARBA" id="ARBA00022989"/>
    </source>
</evidence>
<comment type="subcellular location">
    <subcellularLocation>
        <location evidence="1">Cell membrane</location>
        <topology evidence="1">Multi-pass membrane protein</topology>
    </subcellularLocation>
</comment>
<dbReference type="PANTHER" id="PTHR23513:SF6">
    <property type="entry name" value="MAJOR FACILITATOR SUPERFAMILY ASSOCIATED DOMAIN-CONTAINING PROTEIN"/>
    <property type="match status" value="1"/>
</dbReference>
<dbReference type="OrthoDB" id="5344169at2759"/>
<evidence type="ECO:0000256" key="6">
    <source>
        <dbReference type="SAM" id="MobiDB-lite"/>
    </source>
</evidence>
<keyword evidence="4 7" id="KW-1133">Transmembrane helix</keyword>
<organism evidence="8 9">
    <name type="scientific">Spizellomyces punctatus (strain DAOM BR117)</name>
    <dbReference type="NCBI Taxonomy" id="645134"/>
    <lineage>
        <taxon>Eukaryota</taxon>
        <taxon>Fungi</taxon>
        <taxon>Fungi incertae sedis</taxon>
        <taxon>Chytridiomycota</taxon>
        <taxon>Chytridiomycota incertae sedis</taxon>
        <taxon>Chytridiomycetes</taxon>
        <taxon>Spizellomycetales</taxon>
        <taxon>Spizellomycetaceae</taxon>
        <taxon>Spizellomyces</taxon>
    </lineage>
</organism>
<gene>
    <name evidence="8" type="ORF">SPPG_07575</name>
</gene>
<dbReference type="Proteomes" id="UP000053201">
    <property type="component" value="Unassembled WGS sequence"/>
</dbReference>
<dbReference type="InterPro" id="IPR036259">
    <property type="entry name" value="MFS_trans_sf"/>
</dbReference>
<evidence type="ECO:0000313" key="8">
    <source>
        <dbReference type="EMBL" id="KNC97187.1"/>
    </source>
</evidence>
<evidence type="ECO:0000256" key="7">
    <source>
        <dbReference type="SAM" id="Phobius"/>
    </source>
</evidence>
<dbReference type="VEuPathDB" id="FungiDB:SPPG_07575"/>
<accession>A0A0L0H7J1</accession>
<dbReference type="PANTHER" id="PTHR23513">
    <property type="entry name" value="INTEGRAL MEMBRANE EFFLUX PROTEIN-RELATED"/>
    <property type="match status" value="1"/>
</dbReference>
<evidence type="ECO:0000256" key="1">
    <source>
        <dbReference type="ARBA" id="ARBA00004651"/>
    </source>
</evidence>
<dbReference type="SUPFAM" id="SSF103473">
    <property type="entry name" value="MFS general substrate transporter"/>
    <property type="match status" value="1"/>
</dbReference>
<feature type="transmembrane region" description="Helical" evidence="7">
    <location>
        <begin position="262"/>
        <end position="279"/>
    </location>
</feature>
<dbReference type="InParanoid" id="A0A0L0H7J1"/>
<feature type="transmembrane region" description="Helical" evidence="7">
    <location>
        <begin position="399"/>
        <end position="420"/>
    </location>
</feature>
<dbReference type="GO" id="GO:0005886">
    <property type="term" value="C:plasma membrane"/>
    <property type="evidence" value="ECO:0007669"/>
    <property type="project" value="UniProtKB-SubCell"/>
</dbReference>